<keyword evidence="2" id="KW-0732">Signal</keyword>
<dbReference type="EMBL" id="BAAANN010000029">
    <property type="protein sequence ID" value="GAA1977709.1"/>
    <property type="molecule type" value="Genomic_DNA"/>
</dbReference>
<sequence>MSTHATPRRLLGLAALACALPLAACGGQDTPSAPAPQNAAQTGGTPPGPASDHAAHPAAPGTDCGPVTGVNGAKPKAVVTAGAVDCAQATALLTQYFQKLTPADLANPEGAGPVALGEWTCGSGPASAPATTCSTEDNRQVDGA</sequence>
<accession>A0ABN2RZF6</accession>
<dbReference type="Proteomes" id="UP001501116">
    <property type="component" value="Unassembled WGS sequence"/>
</dbReference>
<protein>
    <submittedName>
        <fullName evidence="3">Uncharacterized protein</fullName>
    </submittedName>
</protein>
<comment type="caution">
    <text evidence="3">The sequence shown here is derived from an EMBL/GenBank/DDBJ whole genome shotgun (WGS) entry which is preliminary data.</text>
</comment>
<evidence type="ECO:0000256" key="2">
    <source>
        <dbReference type="SAM" id="SignalP"/>
    </source>
</evidence>
<proteinExistence type="predicted"/>
<feature type="region of interest" description="Disordered" evidence="1">
    <location>
        <begin position="29"/>
        <end position="72"/>
    </location>
</feature>
<gene>
    <name evidence="3" type="ORF">GCM10009754_61990</name>
</gene>
<feature type="chain" id="PRO_5045547475" evidence="2">
    <location>
        <begin position="25"/>
        <end position="144"/>
    </location>
</feature>
<keyword evidence="4" id="KW-1185">Reference proteome</keyword>
<dbReference type="InterPro" id="IPR006311">
    <property type="entry name" value="TAT_signal"/>
</dbReference>
<dbReference type="PROSITE" id="PS51318">
    <property type="entry name" value="TAT"/>
    <property type="match status" value="1"/>
</dbReference>
<evidence type="ECO:0000256" key="1">
    <source>
        <dbReference type="SAM" id="MobiDB-lite"/>
    </source>
</evidence>
<feature type="compositionally biased region" description="Low complexity" evidence="1">
    <location>
        <begin position="50"/>
        <end position="61"/>
    </location>
</feature>
<organism evidence="3 4">
    <name type="scientific">Amycolatopsis minnesotensis</name>
    <dbReference type="NCBI Taxonomy" id="337894"/>
    <lineage>
        <taxon>Bacteria</taxon>
        <taxon>Bacillati</taxon>
        <taxon>Actinomycetota</taxon>
        <taxon>Actinomycetes</taxon>
        <taxon>Pseudonocardiales</taxon>
        <taxon>Pseudonocardiaceae</taxon>
        <taxon>Amycolatopsis</taxon>
    </lineage>
</organism>
<feature type="region of interest" description="Disordered" evidence="1">
    <location>
        <begin position="123"/>
        <end position="144"/>
    </location>
</feature>
<evidence type="ECO:0000313" key="3">
    <source>
        <dbReference type="EMBL" id="GAA1977709.1"/>
    </source>
</evidence>
<name>A0ABN2RZF6_9PSEU</name>
<evidence type="ECO:0000313" key="4">
    <source>
        <dbReference type="Proteomes" id="UP001501116"/>
    </source>
</evidence>
<reference evidence="3 4" key="1">
    <citation type="journal article" date="2019" name="Int. J. Syst. Evol. Microbiol.">
        <title>The Global Catalogue of Microorganisms (GCM) 10K type strain sequencing project: providing services to taxonomists for standard genome sequencing and annotation.</title>
        <authorList>
            <consortium name="The Broad Institute Genomics Platform"/>
            <consortium name="The Broad Institute Genome Sequencing Center for Infectious Disease"/>
            <person name="Wu L."/>
            <person name="Ma J."/>
        </authorList>
    </citation>
    <scope>NUCLEOTIDE SEQUENCE [LARGE SCALE GENOMIC DNA]</scope>
    <source>
        <strain evidence="3 4">JCM 14545</strain>
    </source>
</reference>
<feature type="signal peptide" evidence="2">
    <location>
        <begin position="1"/>
        <end position="24"/>
    </location>
</feature>
<dbReference type="RefSeq" id="WP_344426843.1">
    <property type="nucleotide sequence ID" value="NZ_BAAANN010000029.1"/>
</dbReference>